<feature type="transmembrane region" description="Helical" evidence="8">
    <location>
        <begin position="21"/>
        <end position="43"/>
    </location>
</feature>
<evidence type="ECO:0000256" key="8">
    <source>
        <dbReference type="SAM" id="Phobius"/>
    </source>
</evidence>
<keyword evidence="3 10" id="KW-0328">Glycosyltransferase</keyword>
<comment type="subcellular location">
    <subcellularLocation>
        <location evidence="1">Cell membrane</location>
        <topology evidence="1">Multi-pass membrane protein</topology>
    </subcellularLocation>
</comment>
<evidence type="ECO:0000256" key="4">
    <source>
        <dbReference type="ARBA" id="ARBA00022679"/>
    </source>
</evidence>
<feature type="domain" description="Glycosyltransferase RgtA/B/C/D-like" evidence="9">
    <location>
        <begin position="79"/>
        <end position="228"/>
    </location>
</feature>
<dbReference type="InterPro" id="IPR038731">
    <property type="entry name" value="RgtA/B/C-like"/>
</dbReference>
<dbReference type="EMBL" id="JBHSXX010000001">
    <property type="protein sequence ID" value="MFC6870339.1"/>
    <property type="molecule type" value="Genomic_DNA"/>
</dbReference>
<protein>
    <submittedName>
        <fullName evidence="10">ArnT family glycosyltransferase</fullName>
        <ecNumber evidence="10">2.4.-.-</ecNumber>
    </submittedName>
</protein>
<organism evidence="10 11">
    <name type="scientific">Haloechinothrix salitolerans</name>
    <dbReference type="NCBI Taxonomy" id="926830"/>
    <lineage>
        <taxon>Bacteria</taxon>
        <taxon>Bacillati</taxon>
        <taxon>Actinomycetota</taxon>
        <taxon>Actinomycetes</taxon>
        <taxon>Pseudonocardiales</taxon>
        <taxon>Pseudonocardiaceae</taxon>
        <taxon>Haloechinothrix</taxon>
    </lineage>
</organism>
<keyword evidence="6 8" id="KW-1133">Transmembrane helix</keyword>
<dbReference type="PANTHER" id="PTHR33908">
    <property type="entry name" value="MANNOSYLTRANSFERASE YKCB-RELATED"/>
    <property type="match status" value="1"/>
</dbReference>
<evidence type="ECO:0000256" key="2">
    <source>
        <dbReference type="ARBA" id="ARBA00022475"/>
    </source>
</evidence>
<dbReference type="PANTHER" id="PTHR33908:SF11">
    <property type="entry name" value="MEMBRANE PROTEIN"/>
    <property type="match status" value="1"/>
</dbReference>
<evidence type="ECO:0000313" key="11">
    <source>
        <dbReference type="Proteomes" id="UP001596337"/>
    </source>
</evidence>
<evidence type="ECO:0000259" key="9">
    <source>
        <dbReference type="Pfam" id="PF13231"/>
    </source>
</evidence>
<accession>A0ABW2C681</accession>
<feature type="transmembrane region" description="Helical" evidence="8">
    <location>
        <begin position="215"/>
        <end position="233"/>
    </location>
</feature>
<name>A0ABW2C681_9PSEU</name>
<evidence type="ECO:0000313" key="10">
    <source>
        <dbReference type="EMBL" id="MFC6870339.1"/>
    </source>
</evidence>
<feature type="transmembrane region" description="Helical" evidence="8">
    <location>
        <begin position="337"/>
        <end position="356"/>
    </location>
</feature>
<keyword evidence="5 8" id="KW-0812">Transmembrane</keyword>
<reference evidence="11" key="1">
    <citation type="journal article" date="2019" name="Int. J. Syst. Evol. Microbiol.">
        <title>The Global Catalogue of Microorganisms (GCM) 10K type strain sequencing project: providing services to taxonomists for standard genome sequencing and annotation.</title>
        <authorList>
            <consortium name="The Broad Institute Genomics Platform"/>
            <consortium name="The Broad Institute Genome Sequencing Center for Infectious Disease"/>
            <person name="Wu L."/>
            <person name="Ma J."/>
        </authorList>
    </citation>
    <scope>NUCLEOTIDE SEQUENCE [LARGE SCALE GENOMIC DNA]</scope>
    <source>
        <strain evidence="11">KCTC 32255</strain>
    </source>
</reference>
<keyword evidence="2" id="KW-1003">Cell membrane</keyword>
<evidence type="ECO:0000256" key="5">
    <source>
        <dbReference type="ARBA" id="ARBA00022692"/>
    </source>
</evidence>
<keyword evidence="11" id="KW-1185">Reference proteome</keyword>
<evidence type="ECO:0000256" key="7">
    <source>
        <dbReference type="ARBA" id="ARBA00023136"/>
    </source>
</evidence>
<gene>
    <name evidence="10" type="ORF">ACFQGD_24680</name>
</gene>
<evidence type="ECO:0000256" key="3">
    <source>
        <dbReference type="ARBA" id="ARBA00022676"/>
    </source>
</evidence>
<keyword evidence="7 8" id="KW-0472">Membrane</keyword>
<feature type="transmembrane region" description="Helical" evidence="8">
    <location>
        <begin position="368"/>
        <end position="385"/>
    </location>
</feature>
<dbReference type="Pfam" id="PF13231">
    <property type="entry name" value="PMT_2"/>
    <property type="match status" value="1"/>
</dbReference>
<dbReference type="InterPro" id="IPR050297">
    <property type="entry name" value="LipidA_mod_glycosyltrf_83"/>
</dbReference>
<keyword evidence="4 10" id="KW-0808">Transferase</keyword>
<proteinExistence type="predicted"/>
<evidence type="ECO:0000256" key="1">
    <source>
        <dbReference type="ARBA" id="ARBA00004651"/>
    </source>
</evidence>
<dbReference type="RefSeq" id="WP_345395377.1">
    <property type="nucleotide sequence ID" value="NZ_BAABLA010000023.1"/>
</dbReference>
<feature type="transmembrane region" description="Helical" evidence="8">
    <location>
        <begin position="100"/>
        <end position="120"/>
    </location>
</feature>
<feature type="transmembrane region" description="Helical" evidence="8">
    <location>
        <begin position="179"/>
        <end position="203"/>
    </location>
</feature>
<evidence type="ECO:0000256" key="6">
    <source>
        <dbReference type="ARBA" id="ARBA00022989"/>
    </source>
</evidence>
<sequence>MLSPAASRDVVSHAARFWRDHAAVIALGAIAVSVLGCLTYGFALGAEIRYADERDYLALTHAVLSGDGYASDGEPTAYRPPGIVFLLVPLAAVFGDGLPIARLVGIAALAVSAWLMFLLGRRLRSPSCGALAAVAVASYPPFVYTATTIYPQLPAMALLLGFLAAAFRAAERRGVPAAVVAGMCGGMLALTVPTLAVSVPIVAGWFARRHRPPRAVLAAMLVLAVLIPGAWTVRNAVVLDAFVPVSTNSGVNLLLGNSEHVTPEAGSAADITHYYEQADRLELSEVEANRFYRDQALDWISEHPAEAALLYVRKVAHTFALHNDLFTDDATSLLHDVVAAVTFSLLFALVVLRLALTRWHPLDPREKLQITLVVVNVLVIAVFFTRIRLRLPVDGLLILLAASALARVVSLPREQGHHRISSP</sequence>
<dbReference type="EC" id="2.4.-.-" evidence="10"/>
<comment type="caution">
    <text evidence="10">The sequence shown here is derived from an EMBL/GenBank/DDBJ whole genome shotgun (WGS) entry which is preliminary data.</text>
</comment>
<dbReference type="GO" id="GO:0016757">
    <property type="term" value="F:glycosyltransferase activity"/>
    <property type="evidence" value="ECO:0007669"/>
    <property type="project" value="UniProtKB-KW"/>
</dbReference>
<dbReference type="Proteomes" id="UP001596337">
    <property type="component" value="Unassembled WGS sequence"/>
</dbReference>